<keyword evidence="2" id="KW-0812">Transmembrane</keyword>
<sequence length="47" mass="5108">MWATIAIALLIFGYIGVIIYRRVTKKSSGCGCSESDCPIKSHSSDTQ</sequence>
<evidence type="ECO:0000256" key="2">
    <source>
        <dbReference type="SAM" id="Phobius"/>
    </source>
</evidence>
<feature type="compositionally biased region" description="Basic and acidic residues" evidence="1">
    <location>
        <begin position="37"/>
        <end position="47"/>
    </location>
</feature>
<keyword evidence="2" id="KW-0472">Membrane</keyword>
<dbReference type="AlphaFoldDB" id="A0A430B4F2"/>
<evidence type="ECO:0000313" key="3">
    <source>
        <dbReference type="EMBL" id="RSU15194.1"/>
    </source>
</evidence>
<organism evidence="3 4">
    <name type="scientific">Vagococcus elongatus</name>
    <dbReference type="NCBI Taxonomy" id="180344"/>
    <lineage>
        <taxon>Bacteria</taxon>
        <taxon>Bacillati</taxon>
        <taxon>Bacillota</taxon>
        <taxon>Bacilli</taxon>
        <taxon>Lactobacillales</taxon>
        <taxon>Enterococcaceae</taxon>
        <taxon>Vagococcus</taxon>
    </lineage>
</organism>
<comment type="caution">
    <text evidence="3">The sequence shown here is derived from an EMBL/GenBank/DDBJ whole genome shotgun (WGS) entry which is preliminary data.</text>
</comment>
<feature type="region of interest" description="Disordered" evidence="1">
    <location>
        <begin position="28"/>
        <end position="47"/>
    </location>
</feature>
<reference evidence="3 4" key="1">
    <citation type="submission" date="2017-05" db="EMBL/GenBank/DDBJ databases">
        <title>Vagococcus spp. assemblies.</title>
        <authorList>
            <person name="Gulvik C.A."/>
        </authorList>
    </citation>
    <scope>NUCLEOTIDE SEQUENCE [LARGE SCALE GENOMIC DNA]</scope>
    <source>
        <strain evidence="3 4">CCUG 51432</strain>
    </source>
</reference>
<dbReference type="RefSeq" id="WP_126806883.1">
    <property type="nucleotide sequence ID" value="NZ_NGKA01000002.1"/>
</dbReference>
<gene>
    <name evidence="3" type="ORF">CBF29_02345</name>
</gene>
<dbReference type="EMBL" id="NGKA01000002">
    <property type="protein sequence ID" value="RSU15194.1"/>
    <property type="molecule type" value="Genomic_DNA"/>
</dbReference>
<evidence type="ECO:0000313" key="4">
    <source>
        <dbReference type="Proteomes" id="UP000287605"/>
    </source>
</evidence>
<dbReference type="Pfam" id="PF12669">
    <property type="entry name" value="FeoB_associated"/>
    <property type="match status" value="1"/>
</dbReference>
<keyword evidence="2" id="KW-1133">Transmembrane helix</keyword>
<dbReference type="OrthoDB" id="2229043at2"/>
<dbReference type="Proteomes" id="UP000287605">
    <property type="component" value="Unassembled WGS sequence"/>
</dbReference>
<name>A0A430B4F2_9ENTE</name>
<accession>A0A430B4F2</accession>
<keyword evidence="4" id="KW-1185">Reference proteome</keyword>
<protein>
    <recommendedName>
        <fullName evidence="5">FeoB-associated Cys-rich membrane protein</fullName>
    </recommendedName>
</protein>
<evidence type="ECO:0008006" key="5">
    <source>
        <dbReference type="Google" id="ProtNLM"/>
    </source>
</evidence>
<feature type="transmembrane region" description="Helical" evidence="2">
    <location>
        <begin position="6"/>
        <end position="23"/>
    </location>
</feature>
<evidence type="ECO:0000256" key="1">
    <source>
        <dbReference type="SAM" id="MobiDB-lite"/>
    </source>
</evidence>
<proteinExistence type="predicted"/>